<organism evidence="2 3">
    <name type="scientific">Penicillium nordicum</name>
    <dbReference type="NCBI Taxonomy" id="229535"/>
    <lineage>
        <taxon>Eukaryota</taxon>
        <taxon>Fungi</taxon>
        <taxon>Dikarya</taxon>
        <taxon>Ascomycota</taxon>
        <taxon>Pezizomycotina</taxon>
        <taxon>Eurotiomycetes</taxon>
        <taxon>Eurotiomycetidae</taxon>
        <taxon>Eurotiales</taxon>
        <taxon>Aspergillaceae</taxon>
        <taxon>Penicillium</taxon>
    </lineage>
</organism>
<feature type="compositionally biased region" description="Polar residues" evidence="1">
    <location>
        <begin position="1"/>
        <end position="16"/>
    </location>
</feature>
<keyword evidence="3" id="KW-1185">Reference proteome</keyword>
<gene>
    <name evidence="2" type="ORF">ACN38_g12360</name>
</gene>
<evidence type="ECO:0000256" key="1">
    <source>
        <dbReference type="SAM" id="MobiDB-lite"/>
    </source>
</evidence>
<feature type="compositionally biased region" description="Basic and acidic residues" evidence="1">
    <location>
        <begin position="91"/>
        <end position="105"/>
    </location>
</feature>
<feature type="region of interest" description="Disordered" evidence="1">
    <location>
        <begin position="76"/>
        <end position="122"/>
    </location>
</feature>
<protein>
    <submittedName>
        <fullName evidence="2">Uncharacterized protein</fullName>
    </submittedName>
</protein>
<evidence type="ECO:0000313" key="2">
    <source>
        <dbReference type="EMBL" id="KOS36869.1"/>
    </source>
</evidence>
<accession>A0A0M9WAA5</accession>
<name>A0A0M9WAA5_9EURO</name>
<dbReference type="EMBL" id="LHQQ01000379">
    <property type="protein sequence ID" value="KOS36869.1"/>
    <property type="molecule type" value="Genomic_DNA"/>
</dbReference>
<dbReference type="Proteomes" id="UP000037696">
    <property type="component" value="Unassembled WGS sequence"/>
</dbReference>
<sequence>MASVNAMSPDSSANEQSRSRSSNRFFFTKSAALQGPTGSIGLSGHSNVVASIAVGFDRPPRDTRYFSSHLKSAKHSAAERSQSLYSVSIEDNPRDSSNNDRKVCSPRESMQGDVASGTISSQFTEEQPTSQLLVNMTSDRLKEIGWSSGCQVVRLSGRNLPVAPKLLVNLELLVKRP</sequence>
<proteinExistence type="predicted"/>
<evidence type="ECO:0000313" key="3">
    <source>
        <dbReference type="Proteomes" id="UP000037696"/>
    </source>
</evidence>
<comment type="caution">
    <text evidence="2">The sequence shown here is derived from an EMBL/GenBank/DDBJ whole genome shotgun (WGS) entry which is preliminary data.</text>
</comment>
<feature type="region of interest" description="Disordered" evidence="1">
    <location>
        <begin position="1"/>
        <end position="23"/>
    </location>
</feature>
<dbReference type="AlphaFoldDB" id="A0A0M9WAA5"/>
<reference evidence="2 3" key="1">
    <citation type="submission" date="2015-08" db="EMBL/GenBank/DDBJ databases">
        <title>Genome sequencing of Penicillium nordicum.</title>
        <authorList>
            <person name="Nguyen H.D."/>
            <person name="Seifert K.A."/>
        </authorList>
    </citation>
    <scope>NUCLEOTIDE SEQUENCE [LARGE SCALE GENOMIC DNA]</scope>
    <source>
        <strain evidence="2 3">DAOMC 185683</strain>
    </source>
</reference>